<feature type="compositionally biased region" description="Polar residues" evidence="2">
    <location>
        <begin position="1341"/>
        <end position="1368"/>
    </location>
</feature>
<dbReference type="Proteomes" id="UP000694556">
    <property type="component" value="Chromosome 1"/>
</dbReference>
<feature type="coiled-coil region" evidence="1">
    <location>
        <begin position="581"/>
        <end position="619"/>
    </location>
</feature>
<feature type="region of interest" description="Disordered" evidence="2">
    <location>
        <begin position="1086"/>
        <end position="1111"/>
    </location>
</feature>
<feature type="region of interest" description="Disordered" evidence="2">
    <location>
        <begin position="833"/>
        <end position="854"/>
    </location>
</feature>
<keyword evidence="4" id="KW-1185">Reference proteome</keyword>
<feature type="coiled-coil region" evidence="1">
    <location>
        <begin position="218"/>
        <end position="276"/>
    </location>
</feature>
<sequence>MKRKVAKVGKLRLSPNEETMLLKEEYERRRKLRLQQVREQQKYIALQIRQKVKQKREEQLHQLEEALRAEWQKEQDEKIKALEKLFLSSLRAVGEGHRQAKENEPDLEALAKQAEERKQRAEKRHRKALKEQKFQKERLLHEQTRRINARKHALDVERERAAKVASLPPPPPHPLENLEAKKIPAVKAYGAGNFSTTRYHISEPYVDREMDGEQPDARFAAEEEVKRLEELHREAEREKREQVAKAHLRGSHALKKVHLAQDRERLLKELEQMQNVDRMRRRQRVAQMPPQLFVPAYKRMEIKDDWQRELEFAFEDMYSEDRQMKGDLILQFEPQPLPTPSDRSQDNDLDLSLEQESACDNRQESEQMTEGEVPDESEKHEEAKTHQSQSKLALRKLLNKIRSQKEEWTSKNEREIPSEVETIESGTIPSEERQLCDVELDCEQHKNSVCEAEDSVETLAHTAAAGSSILIHPQEQAAKIRMENERKKLIEQIEQQKQEQLALLKKIEEKKARLEADFLKIQMQTCLEKAKNKEEEEEKGQPVQSCSVPSPDQPKEVEQESGSAAVSETTSPREDSHLQMIRNYQQRLLQQNRLHEQTIEEARKRLQEYQNKLKERYLAASVTPSSSVETKSMLKPVLEPVLQRQRVQRTQHQSPEQVCTEDHARSPPVFSNLSNVPESTSSQNYEEQTHHVCPARRAQPLEMSKLQYGEFNLPWSCPSQEPVSLLETSPDQAREPSLFRLPSASVTQDVAAVRTQTEAHVQHVRFALPAEDSSEPSEAEHFQESSQMMSDHQTETEAVEEPPLTAAFMPATGSHVVQAATADFSAGLQGSVGSTTKTNLEPTAHTEPVTSSHEESVEEFLTSKSGEASLLNYSGILNLRDRMLASSESIQAQQRYLKELQEQLDAQREALLSRQKIQEQLLLQKQDKLKEQMQRKQEALKEFLNKQVRRISTNEEMTEALMPDWINRTDIFQDSENYQQENCGMNKLHRNEMISQCIDLAGQTEQPEKVLHREQKWRSSKPPVTKVKLGLDLEQHELSVIPEVDTPRSCNISFAGKTDSVGGESSPMSTVGEFAYVKCYSPALRKDGRSPGSTTSCEEQTSGESPRKRKQSGLLQELLLMSAEDSCDSAQSQDSLAARDSPVPAAEVGEETLRSGPSFRSIHAEVLSKVVSPDLCSEAFMQAIPCDLSSTISTGSFLTSEALDASPIDAGLSSDSTEDRILKKMGSCPWSSLLPCTSRLRQENLSRAPETWLPEGATFLYKGSEIQQILEKCGGDLNSSSENNVHFQALAAELDLPEMERHFLNSHHQLFQPLEPSFDLDISASISQYKISQDNREFRKTSTFSTESQDTSAFLDGRNSSLNIQRGNLPSGLETNKPDTITSEEESLKDTGILGSDESFQPLRAESSLSDLSQNADQPEDCNVMLETSSGQNPGIRIRGNENGVSSAREYEELARSMECVSLQCSMEETRNESLSSLEEQKSFYQLNTTPVPVDKTSPQHLLDESVTFRQEALSSEKLPVEVFDRKYVKLPEKFLHVHEANKAVAVDSQCNSHVKEPDQGFPEVQKSSWITRENSLEVPGIRLQAVQQNVSFLGRHEKRSSSVPGSSCRIPVWETESGHGIMEEPELTLISSNDISVVESDVEHMNQEKSEEDKISNPASADKSEVNDFTEVSLN</sequence>
<keyword evidence="1" id="KW-0175">Coiled coil</keyword>
<organism evidence="3 4">
    <name type="scientific">Cairina moschata</name>
    <name type="common">Muscovy duck</name>
    <dbReference type="NCBI Taxonomy" id="8855"/>
    <lineage>
        <taxon>Eukaryota</taxon>
        <taxon>Metazoa</taxon>
        <taxon>Chordata</taxon>
        <taxon>Craniata</taxon>
        <taxon>Vertebrata</taxon>
        <taxon>Euteleostomi</taxon>
        <taxon>Archelosauria</taxon>
        <taxon>Archosauria</taxon>
        <taxon>Dinosauria</taxon>
        <taxon>Saurischia</taxon>
        <taxon>Theropoda</taxon>
        <taxon>Coelurosauria</taxon>
        <taxon>Aves</taxon>
        <taxon>Neognathae</taxon>
        <taxon>Galloanserae</taxon>
        <taxon>Anseriformes</taxon>
        <taxon>Anatidae</taxon>
        <taxon>Anatinae</taxon>
        <taxon>Cairina</taxon>
    </lineage>
</organism>
<protein>
    <recommendedName>
        <fullName evidence="5">ALMS motif domain-containing protein</fullName>
    </recommendedName>
</protein>
<dbReference type="GO" id="GO:0046599">
    <property type="term" value="P:regulation of centriole replication"/>
    <property type="evidence" value="ECO:0007669"/>
    <property type="project" value="TreeGrafter"/>
</dbReference>
<reference evidence="3" key="3">
    <citation type="submission" date="2025-09" db="UniProtKB">
        <authorList>
            <consortium name="Ensembl"/>
        </authorList>
    </citation>
    <scope>IDENTIFICATION</scope>
</reference>
<feature type="region of interest" description="Disordered" evidence="2">
    <location>
        <begin position="649"/>
        <end position="691"/>
    </location>
</feature>
<evidence type="ECO:0000313" key="4">
    <source>
        <dbReference type="Proteomes" id="UP000694556"/>
    </source>
</evidence>
<reference evidence="3" key="1">
    <citation type="submission" date="2018-09" db="EMBL/GenBank/DDBJ databases">
        <title>Common duck and Muscovy duck high density SNP chip.</title>
        <authorList>
            <person name="Vignal A."/>
            <person name="Thebault N."/>
            <person name="Warren W.C."/>
        </authorList>
    </citation>
    <scope>NUCLEOTIDE SEQUENCE [LARGE SCALE GENOMIC DNA]</scope>
</reference>
<dbReference type="GO" id="GO:0005813">
    <property type="term" value="C:centrosome"/>
    <property type="evidence" value="ECO:0007669"/>
    <property type="project" value="TreeGrafter"/>
</dbReference>
<dbReference type="Ensembl" id="ENSCMMT00000014852.1">
    <property type="protein sequence ID" value="ENSCMMP00000013475.1"/>
    <property type="gene ID" value="ENSCMMG00000008565.1"/>
</dbReference>
<feature type="compositionally biased region" description="Polar residues" evidence="2">
    <location>
        <begin position="560"/>
        <end position="570"/>
    </location>
</feature>
<proteinExistence type="predicted"/>
<evidence type="ECO:0000256" key="2">
    <source>
        <dbReference type="SAM" id="MobiDB-lite"/>
    </source>
</evidence>
<dbReference type="PANTHER" id="PTHR21553:SF26">
    <property type="entry name" value="ALMS MOTIF DOMAIN-CONTAINING PROTEIN"/>
    <property type="match status" value="1"/>
</dbReference>
<reference evidence="3" key="2">
    <citation type="submission" date="2025-08" db="UniProtKB">
        <authorList>
            <consortium name="Ensembl"/>
        </authorList>
    </citation>
    <scope>IDENTIFICATION</scope>
</reference>
<feature type="region of interest" description="Disordered" evidence="2">
    <location>
        <begin position="532"/>
        <end position="576"/>
    </location>
</feature>
<feature type="compositionally biased region" description="Basic and acidic residues" evidence="2">
    <location>
        <begin position="376"/>
        <end position="385"/>
    </location>
</feature>
<feature type="compositionally biased region" description="Basic and acidic residues" evidence="2">
    <location>
        <begin position="1643"/>
        <end position="1656"/>
    </location>
</feature>
<dbReference type="GO" id="GO:0005814">
    <property type="term" value="C:centriole"/>
    <property type="evidence" value="ECO:0007669"/>
    <property type="project" value="TreeGrafter"/>
</dbReference>
<dbReference type="GO" id="GO:0005829">
    <property type="term" value="C:cytosol"/>
    <property type="evidence" value="ECO:0007669"/>
    <property type="project" value="TreeGrafter"/>
</dbReference>
<feature type="region of interest" description="Disordered" evidence="2">
    <location>
        <begin position="1643"/>
        <end position="1676"/>
    </location>
</feature>
<feature type="region of interest" description="Disordered" evidence="2">
    <location>
        <begin position="770"/>
        <end position="790"/>
    </location>
</feature>
<feature type="compositionally biased region" description="Polar residues" evidence="2">
    <location>
        <begin position="1091"/>
        <end position="1104"/>
    </location>
</feature>
<feature type="region of interest" description="Disordered" evidence="2">
    <location>
        <begin position="1130"/>
        <end position="1155"/>
    </location>
</feature>
<accession>A0A8C3GJ67</accession>
<feature type="region of interest" description="Disordered" evidence="2">
    <location>
        <begin position="1340"/>
        <end position="1396"/>
    </location>
</feature>
<dbReference type="PANTHER" id="PTHR21553">
    <property type="entry name" value="ALMS1-RELATED"/>
    <property type="match status" value="1"/>
</dbReference>
<feature type="coiled-coil region" evidence="1">
    <location>
        <begin position="890"/>
        <end position="946"/>
    </location>
</feature>
<name>A0A8C3GJ67_CAIMO</name>
<evidence type="ECO:0000256" key="1">
    <source>
        <dbReference type="SAM" id="Coils"/>
    </source>
</evidence>
<feature type="region of interest" description="Disordered" evidence="2">
    <location>
        <begin position="357"/>
        <end position="391"/>
    </location>
</feature>
<feature type="compositionally biased region" description="Polar residues" evidence="2">
    <location>
        <begin position="669"/>
        <end position="686"/>
    </location>
</feature>
<evidence type="ECO:0008006" key="5">
    <source>
        <dbReference type="Google" id="ProtNLM"/>
    </source>
</evidence>
<evidence type="ECO:0000313" key="3">
    <source>
        <dbReference type="Ensembl" id="ENSCMMP00000013475.1"/>
    </source>
</evidence>
<feature type="coiled-coil region" evidence="1">
    <location>
        <begin position="97"/>
        <end position="138"/>
    </location>
</feature>